<keyword evidence="18" id="KW-1185">Reference proteome</keyword>
<keyword evidence="6 15" id="KW-0997">Cell inner membrane</keyword>
<comment type="pathway">
    <text evidence="2 15">Bacterial outer membrane biogenesis; LPS core biosynthesis.</text>
</comment>
<evidence type="ECO:0000256" key="7">
    <source>
        <dbReference type="ARBA" id="ARBA00022679"/>
    </source>
</evidence>
<evidence type="ECO:0000256" key="13">
    <source>
        <dbReference type="ARBA" id="ARBA00029511"/>
    </source>
</evidence>
<comment type="caution">
    <text evidence="17">The sequence shown here is derived from an EMBL/GenBank/DDBJ whole genome shotgun (WGS) entry which is preliminary data.</text>
</comment>
<keyword evidence="5 15" id="KW-1003">Cell membrane</keyword>
<dbReference type="HAMAP" id="MF_00521">
    <property type="entry name" value="KDO_kinase"/>
    <property type="match status" value="1"/>
</dbReference>
<dbReference type="EMBL" id="SNXC01000010">
    <property type="protein sequence ID" value="TDO98889.1"/>
    <property type="molecule type" value="Genomic_DNA"/>
</dbReference>
<accession>A0A4R6MFK7</accession>
<evidence type="ECO:0000256" key="8">
    <source>
        <dbReference type="ARBA" id="ARBA00022741"/>
    </source>
</evidence>
<dbReference type="SUPFAM" id="SSF56112">
    <property type="entry name" value="Protein kinase-like (PK-like)"/>
    <property type="match status" value="1"/>
</dbReference>
<keyword evidence="7 15" id="KW-0808">Transferase</keyword>
<dbReference type="Gene3D" id="1.10.510.10">
    <property type="entry name" value="Transferase(Phosphotransferase) domain 1"/>
    <property type="match status" value="1"/>
</dbReference>
<evidence type="ECO:0000256" key="15">
    <source>
        <dbReference type="HAMAP-Rule" id="MF_00521"/>
    </source>
</evidence>
<comment type="catalytic activity">
    <reaction evidence="14 15">
        <text>an alpha-Kdo-(2-&gt;6)-lipid IVA + ATP = a 4-O-phospho-alpha-Kdo-(2-&gt;6)-lipid IVA + ADP + H(+)</text>
        <dbReference type="Rhea" id="RHEA:74271"/>
        <dbReference type="ChEBI" id="CHEBI:15378"/>
        <dbReference type="ChEBI" id="CHEBI:30616"/>
        <dbReference type="ChEBI" id="CHEBI:176428"/>
        <dbReference type="ChEBI" id="CHEBI:193140"/>
        <dbReference type="ChEBI" id="CHEBI:456216"/>
        <dbReference type="EC" id="2.7.1.166"/>
    </reaction>
</comment>
<dbReference type="InterPro" id="IPR022826">
    <property type="entry name" value="KDO_kinase"/>
</dbReference>
<dbReference type="InterPro" id="IPR011009">
    <property type="entry name" value="Kinase-like_dom_sf"/>
</dbReference>
<protein>
    <recommendedName>
        <fullName evidence="13 15">3-deoxy-D-manno-octulosonic acid kinase</fullName>
        <shortName evidence="15">Kdo kinase</shortName>
        <ecNumber evidence="4 15">2.7.1.166</ecNumber>
    </recommendedName>
</protein>
<dbReference type="GO" id="GO:0004672">
    <property type="term" value="F:protein kinase activity"/>
    <property type="evidence" value="ECO:0007669"/>
    <property type="project" value="InterPro"/>
</dbReference>
<dbReference type="UniPathway" id="UPA00958"/>
<name>A0A4R6MFK7_9GAMM</name>
<evidence type="ECO:0000259" key="16">
    <source>
        <dbReference type="PROSITE" id="PS50011"/>
    </source>
</evidence>
<feature type="domain" description="Protein kinase" evidence="16">
    <location>
        <begin position="37"/>
        <end position="237"/>
    </location>
</feature>
<organism evidence="17 18">
    <name type="scientific">Marinomonas balearica</name>
    <dbReference type="NCBI Taxonomy" id="491947"/>
    <lineage>
        <taxon>Bacteria</taxon>
        <taxon>Pseudomonadati</taxon>
        <taxon>Pseudomonadota</taxon>
        <taxon>Gammaproteobacteria</taxon>
        <taxon>Oceanospirillales</taxon>
        <taxon>Oceanospirillaceae</taxon>
        <taxon>Marinomonas</taxon>
    </lineage>
</organism>
<evidence type="ECO:0000256" key="1">
    <source>
        <dbReference type="ARBA" id="ARBA00004515"/>
    </source>
</evidence>
<evidence type="ECO:0000313" key="18">
    <source>
        <dbReference type="Proteomes" id="UP000294656"/>
    </source>
</evidence>
<dbReference type="NCBIfam" id="NF002475">
    <property type="entry name" value="PRK01723.1"/>
    <property type="match status" value="1"/>
</dbReference>
<dbReference type="AlphaFoldDB" id="A0A4R6MFK7"/>
<evidence type="ECO:0000256" key="4">
    <source>
        <dbReference type="ARBA" id="ARBA00011988"/>
    </source>
</evidence>
<evidence type="ECO:0000313" key="17">
    <source>
        <dbReference type="EMBL" id="TDO98889.1"/>
    </source>
</evidence>
<evidence type="ECO:0000256" key="6">
    <source>
        <dbReference type="ARBA" id="ARBA00022519"/>
    </source>
</evidence>
<evidence type="ECO:0000256" key="9">
    <source>
        <dbReference type="ARBA" id="ARBA00022777"/>
    </source>
</evidence>
<reference evidence="17 18" key="1">
    <citation type="submission" date="2019-03" db="EMBL/GenBank/DDBJ databases">
        <title>Genomic Encyclopedia of Type Strains, Phase III (KMG-III): the genomes of soil and plant-associated and newly described type strains.</title>
        <authorList>
            <person name="Whitman W."/>
        </authorList>
    </citation>
    <scope>NUCLEOTIDE SEQUENCE [LARGE SCALE GENOMIC DNA]</scope>
    <source>
        <strain evidence="17 18">CECT 7378</strain>
    </source>
</reference>
<evidence type="ECO:0000256" key="11">
    <source>
        <dbReference type="ARBA" id="ARBA00022985"/>
    </source>
</evidence>
<evidence type="ECO:0000256" key="3">
    <source>
        <dbReference type="ARBA" id="ARBA00010327"/>
    </source>
</evidence>
<evidence type="ECO:0000256" key="14">
    <source>
        <dbReference type="ARBA" id="ARBA00034417"/>
    </source>
</evidence>
<dbReference type="OrthoDB" id="6854449at2"/>
<keyword evidence="11 15" id="KW-0448">Lipopolysaccharide biosynthesis</keyword>
<dbReference type="Proteomes" id="UP000294656">
    <property type="component" value="Unassembled WGS sequence"/>
</dbReference>
<sequence>MPITEKLTSRTTLFTCQQNVNATQSWFDPNYWKRTKRLIKTASGRGEVWFVDTPVGSAVLRKYRRGGLIAKFNKYYFAFCTLALTRPFKELKLLEYMATQGLNVPKPIGGLCRKSGLFYEAWLLTETIPNAHDLYNWILDGKHAQLDWQAIGREIKRLHDSNVFHSDLNCHNIMIDTSGNVWIIDFDKCKQRDMSPPLRDNNLNRLKRSFEKETQKHTDFHLDNRHIESLMDGYKNG</sequence>
<evidence type="ECO:0000256" key="2">
    <source>
        <dbReference type="ARBA" id="ARBA00004713"/>
    </source>
</evidence>
<dbReference type="Pfam" id="PF06293">
    <property type="entry name" value="Kdo"/>
    <property type="match status" value="1"/>
</dbReference>
<evidence type="ECO:0000256" key="12">
    <source>
        <dbReference type="ARBA" id="ARBA00023136"/>
    </source>
</evidence>
<keyword evidence="10 15" id="KW-0067">ATP-binding</keyword>
<comment type="function">
    <text evidence="15">Catalyzes the ATP-dependent phosphorylation of the 3-deoxy-D-manno-octulosonic acid (Kdo) residue in Kdo-lipid IV(A) at the 4-OH position.</text>
</comment>
<dbReference type="EC" id="2.7.1.166" evidence="4 15"/>
<comment type="subcellular location">
    <subcellularLocation>
        <location evidence="1 15">Cell inner membrane</location>
        <topology evidence="1 15">Peripheral membrane protein</topology>
        <orientation evidence="1 15">Cytoplasmic side</orientation>
    </subcellularLocation>
</comment>
<dbReference type="GO" id="GO:0005886">
    <property type="term" value="C:plasma membrane"/>
    <property type="evidence" value="ECO:0007669"/>
    <property type="project" value="UniProtKB-SubCell"/>
</dbReference>
<dbReference type="PROSITE" id="PS50011">
    <property type="entry name" value="PROTEIN_KINASE_DOM"/>
    <property type="match status" value="1"/>
</dbReference>
<comment type="similarity">
    <text evidence="3 15">Belongs to the protein kinase superfamily. KdkA/RfaP family.</text>
</comment>
<dbReference type="GO" id="GO:0009244">
    <property type="term" value="P:lipopolysaccharide core region biosynthetic process"/>
    <property type="evidence" value="ECO:0007669"/>
    <property type="project" value="UniProtKB-UniRule"/>
</dbReference>
<proteinExistence type="inferred from homology"/>
<keyword evidence="9 15" id="KW-0418">Kinase</keyword>
<keyword evidence="8 15" id="KW-0547">Nucleotide-binding</keyword>
<feature type="active site" evidence="15">
    <location>
        <position position="167"/>
    </location>
</feature>
<dbReference type="RefSeq" id="WP_133503109.1">
    <property type="nucleotide sequence ID" value="NZ_SNXC01000010.1"/>
</dbReference>
<evidence type="ECO:0000256" key="10">
    <source>
        <dbReference type="ARBA" id="ARBA00022840"/>
    </source>
</evidence>
<dbReference type="GO" id="GO:0005524">
    <property type="term" value="F:ATP binding"/>
    <property type="evidence" value="ECO:0007669"/>
    <property type="project" value="UniProtKB-UniRule"/>
</dbReference>
<evidence type="ECO:0000256" key="5">
    <source>
        <dbReference type="ARBA" id="ARBA00022475"/>
    </source>
</evidence>
<dbReference type="InterPro" id="IPR000719">
    <property type="entry name" value="Prot_kinase_dom"/>
</dbReference>
<keyword evidence="12 15" id="KW-0472">Membrane</keyword>
<gene>
    <name evidence="15" type="primary">kdkA</name>
    <name evidence="17" type="ORF">DFP79_1304</name>
</gene>